<sequence>MTTRPASPRGEARVRDPGRIPRTVVVALIVLWAGWLVELGWLDIAGPGDFPARDTGLYLSLVLGAAALAFTKGVVARGDRATWLLLGAAMAVSAVGDVLYAAVVAGHDAEAFPSIADPWYLAYYPLATAAVVSYVRQRSRSIPRVVWVDAGTLAIAVGGLVGAVALAPLTGTLSGGRLAAVVGAAYPLGDTIVMLIALVGVVILGLRRSEALVLIAVAMVMSGVADLLYWNLLAADAYVEGTWMDSLWPLASILLATSAWLRAPVGSAAAPTSRGLLVVPAATLVAATATLTIGTVSTIPTLTIVMALAAMGGVLSRLNATVRQTLQMMDAWQDARTDDLTGLLNRRGFAVEAARVLSDESTGPHVALLHADLDGFKEVNDSLGHEAGDEVLRAVGQRLRAAIHPTDALVGRLGGDEFAVILARAGAAEASHAAFKIRFALVRPFDVEGTEVTLGISVGIALSPADGDDLSVLLRRADIAMYRAKAEGLGSAVFDPSIDMAGEDLLQRVAELRAGIAAGELTLHFQPKIALASGAVEGVEALVRWERPGGAMVLPQDLLPLAERAGLMGDLTDAVLEVAAAQAARWRAQGIDLPIAVNIPASAISDDRLPRRMSRLLAEHGLPGSALQVEITEQALLTDPDGAQEVLTALHDLGVRAAIDDYGTGYSSLVRLRELDVDEVKIDRSFVVPLLLDERSASIVRSTIDLVHALGLRAVAEGIEEARVADALTDLGCDAAQGYHWTRPLPAPELEAWFVEHRGLVDAQAGEVLAAWEGGLPVVP</sequence>
<feature type="transmembrane region" description="Helical" evidence="1">
    <location>
        <begin position="118"/>
        <end position="135"/>
    </location>
</feature>
<dbReference type="AlphaFoldDB" id="A0AA96F5J8"/>
<dbReference type="SMART" id="SM00052">
    <property type="entry name" value="EAL"/>
    <property type="match status" value="1"/>
</dbReference>
<reference evidence="4 5" key="1">
    <citation type="submission" date="2023-09" db="EMBL/GenBank/DDBJ databases">
        <title>Demequina sp. a novel bacteria isolated from Capsicum annuum.</title>
        <authorList>
            <person name="Humaira Z."/>
            <person name="Lee J."/>
            <person name="Cho D."/>
        </authorList>
    </citation>
    <scope>NUCLEOTIDE SEQUENCE [LARGE SCALE GENOMIC DNA]</scope>
    <source>
        <strain evidence="4 5">OYTSA14</strain>
    </source>
</reference>
<dbReference type="NCBIfam" id="TIGR00254">
    <property type="entry name" value="GGDEF"/>
    <property type="match status" value="1"/>
</dbReference>
<evidence type="ECO:0000259" key="2">
    <source>
        <dbReference type="PROSITE" id="PS50883"/>
    </source>
</evidence>
<feature type="transmembrane region" description="Helical" evidence="1">
    <location>
        <begin position="20"/>
        <end position="37"/>
    </location>
</feature>
<gene>
    <name evidence="4" type="ORF">RN606_12880</name>
</gene>
<dbReference type="InterPro" id="IPR050706">
    <property type="entry name" value="Cyclic-di-GMP_PDE-like"/>
</dbReference>
<dbReference type="Gene3D" id="3.20.20.450">
    <property type="entry name" value="EAL domain"/>
    <property type="match status" value="1"/>
</dbReference>
<feature type="transmembrane region" description="Helical" evidence="1">
    <location>
        <begin position="275"/>
        <end position="293"/>
    </location>
</feature>
<evidence type="ECO:0000313" key="4">
    <source>
        <dbReference type="EMBL" id="WNM24243.1"/>
    </source>
</evidence>
<evidence type="ECO:0000256" key="1">
    <source>
        <dbReference type="SAM" id="Phobius"/>
    </source>
</evidence>
<dbReference type="InterPro" id="IPR000160">
    <property type="entry name" value="GGDEF_dom"/>
</dbReference>
<dbReference type="CDD" id="cd01948">
    <property type="entry name" value="EAL"/>
    <property type="match status" value="1"/>
</dbReference>
<dbReference type="PANTHER" id="PTHR33121">
    <property type="entry name" value="CYCLIC DI-GMP PHOSPHODIESTERASE PDEF"/>
    <property type="match status" value="1"/>
</dbReference>
<dbReference type="Proteomes" id="UP001304125">
    <property type="component" value="Chromosome"/>
</dbReference>
<feature type="transmembrane region" description="Helical" evidence="1">
    <location>
        <begin position="246"/>
        <end position="263"/>
    </location>
</feature>
<dbReference type="EMBL" id="CP134879">
    <property type="protein sequence ID" value="WNM24243.1"/>
    <property type="molecule type" value="Genomic_DNA"/>
</dbReference>
<feature type="transmembrane region" description="Helical" evidence="1">
    <location>
        <begin position="178"/>
        <end position="204"/>
    </location>
</feature>
<dbReference type="InterPro" id="IPR035919">
    <property type="entry name" value="EAL_sf"/>
</dbReference>
<name>A0AA96F5J8_9MICO</name>
<keyword evidence="5" id="KW-1185">Reference proteome</keyword>
<dbReference type="CDD" id="cd01949">
    <property type="entry name" value="GGDEF"/>
    <property type="match status" value="1"/>
</dbReference>
<accession>A0AA96F5J8</accession>
<dbReference type="SUPFAM" id="SSF55073">
    <property type="entry name" value="Nucleotide cyclase"/>
    <property type="match status" value="1"/>
</dbReference>
<dbReference type="InterPro" id="IPR043128">
    <property type="entry name" value="Rev_trsase/Diguanyl_cyclase"/>
</dbReference>
<evidence type="ECO:0000259" key="3">
    <source>
        <dbReference type="PROSITE" id="PS50887"/>
    </source>
</evidence>
<dbReference type="SUPFAM" id="SSF141868">
    <property type="entry name" value="EAL domain-like"/>
    <property type="match status" value="1"/>
</dbReference>
<dbReference type="PROSITE" id="PS50887">
    <property type="entry name" value="GGDEF"/>
    <property type="match status" value="1"/>
</dbReference>
<feature type="transmembrane region" description="Helical" evidence="1">
    <location>
        <begin position="211"/>
        <end position="234"/>
    </location>
</feature>
<feature type="transmembrane region" description="Helical" evidence="1">
    <location>
        <begin position="83"/>
        <end position="106"/>
    </location>
</feature>
<dbReference type="InterPro" id="IPR029787">
    <property type="entry name" value="Nucleotide_cyclase"/>
</dbReference>
<feature type="domain" description="GGDEF" evidence="3">
    <location>
        <begin position="364"/>
        <end position="497"/>
    </location>
</feature>
<protein>
    <submittedName>
        <fullName evidence="4">EAL domain-containing protein</fullName>
    </submittedName>
</protein>
<feature type="domain" description="EAL" evidence="2">
    <location>
        <begin position="505"/>
        <end position="758"/>
    </location>
</feature>
<dbReference type="InterPro" id="IPR001633">
    <property type="entry name" value="EAL_dom"/>
</dbReference>
<feature type="transmembrane region" description="Helical" evidence="1">
    <location>
        <begin position="147"/>
        <end position="166"/>
    </location>
</feature>
<dbReference type="PANTHER" id="PTHR33121:SF70">
    <property type="entry name" value="SIGNALING PROTEIN YKOW"/>
    <property type="match status" value="1"/>
</dbReference>
<organism evidence="4 5">
    <name type="scientific">Demequina capsici</name>
    <dbReference type="NCBI Taxonomy" id="3075620"/>
    <lineage>
        <taxon>Bacteria</taxon>
        <taxon>Bacillati</taxon>
        <taxon>Actinomycetota</taxon>
        <taxon>Actinomycetes</taxon>
        <taxon>Micrococcales</taxon>
        <taxon>Demequinaceae</taxon>
        <taxon>Demequina</taxon>
    </lineage>
</organism>
<dbReference type="Gene3D" id="3.30.70.270">
    <property type="match status" value="1"/>
</dbReference>
<dbReference type="RefSeq" id="WP_313497780.1">
    <property type="nucleotide sequence ID" value="NZ_CP134879.1"/>
</dbReference>
<dbReference type="Pfam" id="PF00563">
    <property type="entry name" value="EAL"/>
    <property type="match status" value="1"/>
</dbReference>
<keyword evidence="1" id="KW-1133">Transmembrane helix</keyword>
<keyword evidence="1" id="KW-0472">Membrane</keyword>
<evidence type="ECO:0000313" key="5">
    <source>
        <dbReference type="Proteomes" id="UP001304125"/>
    </source>
</evidence>
<dbReference type="GO" id="GO:0071111">
    <property type="term" value="F:cyclic-guanylate-specific phosphodiesterase activity"/>
    <property type="evidence" value="ECO:0007669"/>
    <property type="project" value="InterPro"/>
</dbReference>
<dbReference type="PROSITE" id="PS50883">
    <property type="entry name" value="EAL"/>
    <property type="match status" value="1"/>
</dbReference>
<keyword evidence="1" id="KW-0812">Transmembrane</keyword>
<feature type="transmembrane region" description="Helical" evidence="1">
    <location>
        <begin position="57"/>
        <end position="76"/>
    </location>
</feature>
<dbReference type="Pfam" id="PF00990">
    <property type="entry name" value="GGDEF"/>
    <property type="match status" value="1"/>
</dbReference>
<proteinExistence type="predicted"/>
<dbReference type="SMART" id="SM00267">
    <property type="entry name" value="GGDEF"/>
    <property type="match status" value="1"/>
</dbReference>